<keyword evidence="4" id="KW-1185">Reference proteome</keyword>
<evidence type="ECO:0000313" key="4">
    <source>
        <dbReference type="Proteomes" id="UP001059617"/>
    </source>
</evidence>
<organism evidence="3 4">
    <name type="scientific">Dactylosporangium fulvum</name>
    <dbReference type="NCBI Taxonomy" id="53359"/>
    <lineage>
        <taxon>Bacteria</taxon>
        <taxon>Bacillati</taxon>
        <taxon>Actinomycetota</taxon>
        <taxon>Actinomycetes</taxon>
        <taxon>Micromonosporales</taxon>
        <taxon>Micromonosporaceae</taxon>
        <taxon>Dactylosporangium</taxon>
    </lineage>
</organism>
<dbReference type="EMBL" id="CP073720">
    <property type="protein sequence ID" value="UWP83059.1"/>
    <property type="molecule type" value="Genomic_DNA"/>
</dbReference>
<keyword evidence="2" id="KW-1133">Transmembrane helix</keyword>
<reference evidence="3" key="2">
    <citation type="submission" date="2022-09" db="EMBL/GenBank/DDBJ databases">
        <title>Biosynthetic gene clusters of Dactylosporangioum fulvum.</title>
        <authorList>
            <person name="Caradec T."/>
        </authorList>
    </citation>
    <scope>NUCLEOTIDE SEQUENCE</scope>
    <source>
        <strain evidence="3">NRRL B-16292</strain>
    </source>
</reference>
<feature type="compositionally biased region" description="Pro residues" evidence="1">
    <location>
        <begin position="68"/>
        <end position="77"/>
    </location>
</feature>
<dbReference type="RefSeq" id="WP_259860838.1">
    <property type="nucleotide sequence ID" value="NZ_BAAAST010000080.1"/>
</dbReference>
<evidence type="ECO:0000256" key="1">
    <source>
        <dbReference type="SAM" id="MobiDB-lite"/>
    </source>
</evidence>
<feature type="transmembrane region" description="Helical" evidence="2">
    <location>
        <begin position="41"/>
        <end position="61"/>
    </location>
</feature>
<gene>
    <name evidence="3" type="ORF">Dfulv_01750</name>
</gene>
<name>A0ABY5W1A8_9ACTN</name>
<evidence type="ECO:0000256" key="2">
    <source>
        <dbReference type="SAM" id="Phobius"/>
    </source>
</evidence>
<protein>
    <submittedName>
        <fullName evidence="3">Uncharacterized protein</fullName>
    </submittedName>
</protein>
<proteinExistence type="predicted"/>
<accession>A0ABY5W1A8</accession>
<keyword evidence="2" id="KW-0472">Membrane</keyword>
<dbReference type="Proteomes" id="UP001059617">
    <property type="component" value="Chromosome"/>
</dbReference>
<feature type="region of interest" description="Disordered" evidence="1">
    <location>
        <begin position="62"/>
        <end position="88"/>
    </location>
</feature>
<sequence length="392" mass="40682">MTVEMSDNPLTILTEEPVPDTRLRAADIVASGRRRARRRRAATVSIAAAVVVVMAVGVAAATSRRQPQPQPAQPTPTPATTCTVTPLPDTDNVNSTVVVLDPAGTYAAAGTNSGTGVVLWEKFGKVTHVSGGAVFFVQAVNTAGVVVGSGRPDVDNVAYKVQDGAVIELPLPSGAVGAQAYGINTYGDIVGEAVLPGNKTRAVLWRHADPLHPQLLATPSGRQSTARKIGDDGRIVGTLDDGAEPYLWKADGTGVTLPTPPGQPGGIAVHITGDWADGPIDYQATTVVDPSSGRRVRTSAPHWARWNLATGTVEPVDVLDISGGAGITSDGRVLLNRGFGPALWSPDGMLMLPKPTGFGSVQLTGMSADGKTFVGTAMTSSSSRTELQRWDC</sequence>
<reference evidence="3" key="1">
    <citation type="submission" date="2021-04" db="EMBL/GenBank/DDBJ databases">
        <authorList>
            <person name="Hartkoorn R.C."/>
            <person name="Beaudoing E."/>
            <person name="Hot D."/>
        </authorList>
    </citation>
    <scope>NUCLEOTIDE SEQUENCE</scope>
    <source>
        <strain evidence="3">NRRL B-16292</strain>
    </source>
</reference>
<evidence type="ECO:0000313" key="3">
    <source>
        <dbReference type="EMBL" id="UWP83059.1"/>
    </source>
</evidence>
<keyword evidence="2" id="KW-0812">Transmembrane</keyword>